<protein>
    <submittedName>
        <fullName evidence="2">Uncharacterized protein</fullName>
    </submittedName>
</protein>
<name>A0A4Q0VCB9_CLOTA</name>
<feature type="transmembrane region" description="Helical" evidence="1">
    <location>
        <begin position="96"/>
        <end position="115"/>
    </location>
</feature>
<keyword evidence="1" id="KW-0472">Membrane</keyword>
<feature type="transmembrane region" description="Helical" evidence="1">
    <location>
        <begin position="12"/>
        <end position="29"/>
    </location>
</feature>
<evidence type="ECO:0000313" key="3">
    <source>
        <dbReference type="Proteomes" id="UP000290921"/>
    </source>
</evidence>
<reference evidence="2 3" key="1">
    <citation type="submission" date="2018-06" db="EMBL/GenBank/DDBJ databases">
        <title>Genome conservation of Clostridium tetani.</title>
        <authorList>
            <person name="Bruggemann H."/>
            <person name="Popoff M.R."/>
        </authorList>
    </citation>
    <scope>NUCLEOTIDE SEQUENCE [LARGE SCALE GENOMIC DNA]</scope>
    <source>
        <strain evidence="2 3">2017.061</strain>
    </source>
</reference>
<proteinExistence type="predicted"/>
<feature type="transmembrane region" description="Helical" evidence="1">
    <location>
        <begin position="127"/>
        <end position="148"/>
    </location>
</feature>
<keyword evidence="1" id="KW-1133">Transmembrane helix</keyword>
<dbReference type="Proteomes" id="UP000290921">
    <property type="component" value="Unassembled WGS sequence"/>
</dbReference>
<evidence type="ECO:0000313" key="2">
    <source>
        <dbReference type="EMBL" id="RXI49304.1"/>
    </source>
</evidence>
<feature type="transmembrane region" description="Helical" evidence="1">
    <location>
        <begin position="35"/>
        <end position="50"/>
    </location>
</feature>
<evidence type="ECO:0000256" key="1">
    <source>
        <dbReference type="SAM" id="Phobius"/>
    </source>
</evidence>
<feature type="transmembrane region" description="Helical" evidence="1">
    <location>
        <begin position="62"/>
        <end position="81"/>
    </location>
</feature>
<sequence>MLYKYIKKHFNILFFITITLISMAISFNFHDLRAVFISLEMIYLIVYFVLGQLTEKVHMSEILCVNGITLGVLIVYFLRLMNSPDRDLKLLNKLDALKIASIPYIILFIIILFIVKPLYAKTKNKTVFKITFSIFLMVFLFCTLRFYFYMI</sequence>
<dbReference type="GeneID" id="24255116"/>
<dbReference type="AlphaFoldDB" id="A0A4Q0VCB9"/>
<gene>
    <name evidence="2" type="ORF">DP130_04400</name>
</gene>
<accession>A0A4Q0VCB9</accession>
<dbReference type="RefSeq" id="WP_011099653.1">
    <property type="nucleotide sequence ID" value="NZ_AP026804.1"/>
</dbReference>
<comment type="caution">
    <text evidence="2">The sequence shown here is derived from an EMBL/GenBank/DDBJ whole genome shotgun (WGS) entry which is preliminary data.</text>
</comment>
<keyword evidence="1" id="KW-0812">Transmembrane</keyword>
<dbReference type="EMBL" id="QMAP01000004">
    <property type="protein sequence ID" value="RXI49304.1"/>
    <property type="molecule type" value="Genomic_DNA"/>
</dbReference>
<organism evidence="2 3">
    <name type="scientific">Clostridium tetani</name>
    <dbReference type="NCBI Taxonomy" id="1513"/>
    <lineage>
        <taxon>Bacteria</taxon>
        <taxon>Bacillati</taxon>
        <taxon>Bacillota</taxon>
        <taxon>Clostridia</taxon>
        <taxon>Eubacteriales</taxon>
        <taxon>Clostridiaceae</taxon>
        <taxon>Clostridium</taxon>
    </lineage>
</organism>